<organism evidence="4 5">
    <name type="scientific">Streptomyces sodiiphilus</name>
    <dbReference type="NCBI Taxonomy" id="226217"/>
    <lineage>
        <taxon>Bacteria</taxon>
        <taxon>Bacillati</taxon>
        <taxon>Actinomycetota</taxon>
        <taxon>Actinomycetes</taxon>
        <taxon>Kitasatosporales</taxon>
        <taxon>Streptomycetaceae</taxon>
        <taxon>Streptomyces</taxon>
    </lineage>
</organism>
<feature type="transmembrane region" description="Helical" evidence="2">
    <location>
        <begin position="148"/>
        <end position="168"/>
    </location>
</feature>
<name>A0ABP5AP38_9ACTN</name>
<evidence type="ECO:0000313" key="4">
    <source>
        <dbReference type="EMBL" id="GAA1916449.1"/>
    </source>
</evidence>
<keyword evidence="2" id="KW-1133">Transmembrane helix</keyword>
<dbReference type="PROSITE" id="PS50943">
    <property type="entry name" value="HTH_CROC1"/>
    <property type="match status" value="1"/>
</dbReference>
<reference evidence="5" key="1">
    <citation type="journal article" date="2019" name="Int. J. Syst. Evol. Microbiol.">
        <title>The Global Catalogue of Microorganisms (GCM) 10K type strain sequencing project: providing services to taxonomists for standard genome sequencing and annotation.</title>
        <authorList>
            <consortium name="The Broad Institute Genomics Platform"/>
            <consortium name="The Broad Institute Genome Sequencing Center for Infectious Disease"/>
            <person name="Wu L."/>
            <person name="Ma J."/>
        </authorList>
    </citation>
    <scope>NUCLEOTIDE SEQUENCE [LARGE SCALE GENOMIC DNA]</scope>
    <source>
        <strain evidence="5">JCM 13581</strain>
    </source>
</reference>
<keyword evidence="2" id="KW-0812">Transmembrane</keyword>
<dbReference type="CDD" id="cd00093">
    <property type="entry name" value="HTH_XRE"/>
    <property type="match status" value="1"/>
</dbReference>
<accession>A0ABP5AP38</accession>
<dbReference type="Pfam" id="PF10901">
    <property type="entry name" value="DUF2690"/>
    <property type="match status" value="1"/>
</dbReference>
<protein>
    <recommendedName>
        <fullName evidence="3">HTH cro/C1-type domain-containing protein</fullName>
    </recommendedName>
</protein>
<sequence length="328" mass="34524">MTTRNEARADEPELAHELRRLRRSSGLTLAALARRTSYSKSSWERYLNGKTVPPKQAVIAFAQAVDVRAEPLLRLHERAEAGTEDEGREESPEAASGVAAPPPSLIEEAPAGYRTGPGRPVLAYGTSPGEDRGAVEGRGTSEPLWRRLTVLAAAAAVAGLGFAAGMMAGSSPPADDTPGAGAGAQADLAGNDMRTASQLDGGGVGCTGFECKGQDPQRLGCHIGVWTAAVAREGDLYVELRYSPSCRAAWSRITEGSVGDVTRVEEVQGTVEERAIRYDHDTYSPMVEAPYPAAARACALLTDGREICTPFGGASPLPEAPTNEAHRD</sequence>
<feature type="region of interest" description="Disordered" evidence="1">
    <location>
        <begin position="79"/>
        <end position="140"/>
    </location>
</feature>
<evidence type="ECO:0000256" key="1">
    <source>
        <dbReference type="SAM" id="MobiDB-lite"/>
    </source>
</evidence>
<dbReference type="InterPro" id="IPR010982">
    <property type="entry name" value="Lambda_DNA-bd_dom_sf"/>
</dbReference>
<dbReference type="SUPFAM" id="SSF47413">
    <property type="entry name" value="lambda repressor-like DNA-binding domains"/>
    <property type="match status" value="1"/>
</dbReference>
<dbReference type="RefSeq" id="WP_344261941.1">
    <property type="nucleotide sequence ID" value="NZ_BAAAMJ010000028.1"/>
</dbReference>
<evidence type="ECO:0000259" key="3">
    <source>
        <dbReference type="PROSITE" id="PS50943"/>
    </source>
</evidence>
<evidence type="ECO:0000256" key="2">
    <source>
        <dbReference type="SAM" id="Phobius"/>
    </source>
</evidence>
<dbReference type="InterPro" id="IPR021224">
    <property type="entry name" value="DUF2690"/>
</dbReference>
<keyword evidence="5" id="KW-1185">Reference proteome</keyword>
<gene>
    <name evidence="4" type="ORF">GCM10009716_27100</name>
</gene>
<dbReference type="Pfam" id="PF13560">
    <property type="entry name" value="HTH_31"/>
    <property type="match status" value="1"/>
</dbReference>
<comment type="caution">
    <text evidence="4">The sequence shown here is derived from an EMBL/GenBank/DDBJ whole genome shotgun (WGS) entry which is preliminary data.</text>
</comment>
<dbReference type="SMART" id="SM00530">
    <property type="entry name" value="HTH_XRE"/>
    <property type="match status" value="1"/>
</dbReference>
<dbReference type="InterPro" id="IPR001387">
    <property type="entry name" value="Cro/C1-type_HTH"/>
</dbReference>
<dbReference type="Proteomes" id="UP001501303">
    <property type="component" value="Unassembled WGS sequence"/>
</dbReference>
<evidence type="ECO:0000313" key="5">
    <source>
        <dbReference type="Proteomes" id="UP001501303"/>
    </source>
</evidence>
<dbReference type="EMBL" id="BAAAMJ010000028">
    <property type="protein sequence ID" value="GAA1916449.1"/>
    <property type="molecule type" value="Genomic_DNA"/>
</dbReference>
<proteinExistence type="predicted"/>
<dbReference type="Gene3D" id="1.10.260.40">
    <property type="entry name" value="lambda repressor-like DNA-binding domains"/>
    <property type="match status" value="1"/>
</dbReference>
<feature type="domain" description="HTH cro/C1-type" evidence="3">
    <location>
        <begin position="18"/>
        <end position="72"/>
    </location>
</feature>
<keyword evidence="2" id="KW-0472">Membrane</keyword>